<organism evidence="6 7">
    <name type="scientific">Pyrus ussuriensis x Pyrus communis</name>
    <dbReference type="NCBI Taxonomy" id="2448454"/>
    <lineage>
        <taxon>Eukaryota</taxon>
        <taxon>Viridiplantae</taxon>
        <taxon>Streptophyta</taxon>
        <taxon>Embryophyta</taxon>
        <taxon>Tracheophyta</taxon>
        <taxon>Spermatophyta</taxon>
        <taxon>Magnoliopsida</taxon>
        <taxon>eudicotyledons</taxon>
        <taxon>Gunneridae</taxon>
        <taxon>Pentapetalae</taxon>
        <taxon>rosids</taxon>
        <taxon>fabids</taxon>
        <taxon>Rosales</taxon>
        <taxon>Rosaceae</taxon>
        <taxon>Amygdaloideae</taxon>
        <taxon>Maleae</taxon>
        <taxon>Pyrus</taxon>
    </lineage>
</organism>
<protein>
    <submittedName>
        <fullName evidence="6">TMV resistance protein N-like</fullName>
    </submittedName>
</protein>
<dbReference type="SMART" id="SM00382">
    <property type="entry name" value="AAA"/>
    <property type="match status" value="1"/>
</dbReference>
<gene>
    <name evidence="6" type="ORF">D8674_009944</name>
</gene>
<dbReference type="AlphaFoldDB" id="A0A5N5FA57"/>
<dbReference type="InterPro" id="IPR058546">
    <property type="entry name" value="RPS4B/Roq1-like_LRR"/>
</dbReference>
<dbReference type="InterPro" id="IPR035897">
    <property type="entry name" value="Toll_tir_struct_dom_sf"/>
</dbReference>
<dbReference type="SMART" id="SM00255">
    <property type="entry name" value="TIR"/>
    <property type="match status" value="1"/>
</dbReference>
<dbReference type="PANTHER" id="PTHR11017">
    <property type="entry name" value="LEUCINE-RICH REPEAT-CONTAINING PROTEIN"/>
    <property type="match status" value="1"/>
</dbReference>
<dbReference type="InterPro" id="IPR042197">
    <property type="entry name" value="Apaf_helical"/>
</dbReference>
<evidence type="ECO:0000313" key="7">
    <source>
        <dbReference type="Proteomes" id="UP000327157"/>
    </source>
</evidence>
<dbReference type="Pfam" id="PF00931">
    <property type="entry name" value="NB-ARC"/>
    <property type="match status" value="1"/>
</dbReference>
<dbReference type="Pfam" id="PF23282">
    <property type="entry name" value="WHD_ROQ1"/>
    <property type="match status" value="1"/>
</dbReference>
<dbReference type="InterPro" id="IPR002182">
    <property type="entry name" value="NB-ARC"/>
</dbReference>
<proteinExistence type="predicted"/>
<reference evidence="6 7" key="3">
    <citation type="submission" date="2019-11" db="EMBL/GenBank/DDBJ databases">
        <title>A de novo genome assembly of a pear dwarfing rootstock.</title>
        <authorList>
            <person name="Wang F."/>
            <person name="Wang J."/>
            <person name="Li S."/>
            <person name="Zhang Y."/>
            <person name="Fang M."/>
            <person name="Ma L."/>
            <person name="Zhao Y."/>
            <person name="Jiang S."/>
        </authorList>
    </citation>
    <scope>NUCLEOTIDE SEQUENCE [LARGE SCALE GENOMIC DNA]</scope>
    <source>
        <strain evidence="6">S2</strain>
        <tissue evidence="6">Leaf</tissue>
    </source>
</reference>
<evidence type="ECO:0000256" key="2">
    <source>
        <dbReference type="ARBA" id="ARBA00022737"/>
    </source>
</evidence>
<reference evidence="6 7" key="1">
    <citation type="submission" date="2019-09" db="EMBL/GenBank/DDBJ databases">
        <authorList>
            <person name="Ou C."/>
        </authorList>
    </citation>
    <scope>NUCLEOTIDE SEQUENCE [LARGE SCALE GENOMIC DNA]</scope>
    <source>
        <strain evidence="6">S2</strain>
        <tissue evidence="6">Leaf</tissue>
    </source>
</reference>
<dbReference type="GO" id="GO:0043531">
    <property type="term" value="F:ADP binding"/>
    <property type="evidence" value="ECO:0007669"/>
    <property type="project" value="InterPro"/>
</dbReference>
<dbReference type="InterPro" id="IPR003593">
    <property type="entry name" value="AAA+_ATPase"/>
</dbReference>
<keyword evidence="2" id="KW-0677">Repeat</keyword>
<dbReference type="SUPFAM" id="SSF52540">
    <property type="entry name" value="P-loop containing nucleoside triphosphate hydrolases"/>
    <property type="match status" value="1"/>
</dbReference>
<dbReference type="PANTHER" id="PTHR11017:SF578">
    <property type="entry name" value="ADP-RIBOSYL CYCLASE_CYCLIC ADP-RIBOSE HYDROLASE"/>
    <property type="match status" value="1"/>
</dbReference>
<accession>A0A5N5FA57</accession>
<name>A0A5N5FA57_9ROSA</name>
<comment type="caution">
    <text evidence="6">The sequence shown here is derived from an EMBL/GenBank/DDBJ whole genome shotgun (WGS) entry which is preliminary data.</text>
</comment>
<dbReference type="SUPFAM" id="SSF52200">
    <property type="entry name" value="Toll/Interleukin receptor TIR domain"/>
    <property type="match status" value="1"/>
</dbReference>
<dbReference type="Gene3D" id="3.80.10.10">
    <property type="entry name" value="Ribonuclease Inhibitor"/>
    <property type="match status" value="2"/>
</dbReference>
<evidence type="ECO:0000256" key="3">
    <source>
        <dbReference type="ARBA" id="ARBA00022821"/>
    </source>
</evidence>
<dbReference type="InterPro" id="IPR044974">
    <property type="entry name" value="Disease_R_plants"/>
</dbReference>
<dbReference type="PROSITE" id="PS50104">
    <property type="entry name" value="TIR"/>
    <property type="match status" value="1"/>
</dbReference>
<feature type="domain" description="TIR" evidence="5">
    <location>
        <begin position="19"/>
        <end position="184"/>
    </location>
</feature>
<dbReference type="FunFam" id="3.40.50.10140:FF:000007">
    <property type="entry name" value="Disease resistance protein (TIR-NBS-LRR class)"/>
    <property type="match status" value="1"/>
</dbReference>
<dbReference type="EMBL" id="SMOL01000753">
    <property type="protein sequence ID" value="KAB2599673.1"/>
    <property type="molecule type" value="Genomic_DNA"/>
</dbReference>
<evidence type="ECO:0000256" key="1">
    <source>
        <dbReference type="ARBA" id="ARBA00022614"/>
    </source>
</evidence>
<dbReference type="GO" id="GO:0007165">
    <property type="term" value="P:signal transduction"/>
    <property type="evidence" value="ECO:0007669"/>
    <property type="project" value="InterPro"/>
</dbReference>
<sequence>MACLANQAASSSFSISNPYTYDVFLSFRGEDTRDNFTGHLNSALCQKGISTYIDDGIRRGENISASLLRAIEDSRISIVVFSENYAESEWCLDELEKILGCKKSKQQMVRPIFYKVDPSDVRNQRGSYGEALAQHERKFKDDIEKVYRWREALSEAANLSGWPFLDGHESQFIHMIVDEISGEVLHQTCLDVATYPVGLESCIQEVEKFLDVGGEGVRMVGIWGTGGMGKTTIAKAVYNSIASKFDGSCFLANVRENSMTCGGVVQLQETLLAEILRGKGLKVSSVDRGVELIKKRLGNKKVLLILDDVDQLEQLNKLARGSDWFGSGSRIIITTRDKHLLTAHQVHFVYEVKVLDDQKALKLFSWNAFKTSQPPNGYEKLARHAVHYAQGLPLALIVLGSHLCGRSADQWLGTIDSYKRASNKQIHEVLKISYSGLEDLVKEVFLDIACFFKGYDVAYVTEILQCCDLNPTIGIQLLVEKALITIDGTRILMHDLLEEMGKEIVRQESPNEPGKRSRLWFPEDVYSVLTENTGTNTIKGIMVKVPKPYNHICLNAKSFSKMKNLKFFVNCGALFSGDFDYLCNELRWLQWPKCSLRSLPSNFHPKKLYKLDTRRSCITRLWEGFKAFPNLKHMNFQRCEFLEKIPDLTGIPNLVALNLEYCTSLVEVHPSVGFLDKLVVLRLRGCSNLVIFPRRMRLKSLEVIDLGNCFRLEHFPVIVGMMETIRYMNLEGTAIKELHSSIGHLIGVEELYLSNCEYLTTLPSSIYELQNLKVLELRCCKKLQEIPELPPHIRWLIANDGESFEGFSKFPIYKIQTLNQASYGEDCAYPGNICEYSFEIPATVQLQKGGLALCAVFELTPHESIAWRFGVTVSVRNACANRNYEFSSCSRETTSTHLWIKHIPLCTGIEARILGTQARPHTCRVQLYFKRGTQPVWLRICNARLVIVCGQDDFDYGMAVGDNYQQEQKTSLFMKIDSRTSSRSHSSHETG</sequence>
<dbReference type="Gene3D" id="3.40.50.10140">
    <property type="entry name" value="Toll/interleukin-1 receptor homology (TIR) domain"/>
    <property type="match status" value="1"/>
</dbReference>
<keyword evidence="7" id="KW-1185">Reference proteome</keyword>
<keyword evidence="4" id="KW-0520">NAD</keyword>
<dbReference type="Proteomes" id="UP000327157">
    <property type="component" value="Chromosome 13"/>
</dbReference>
<evidence type="ECO:0000259" key="5">
    <source>
        <dbReference type="PROSITE" id="PS50104"/>
    </source>
</evidence>
<keyword evidence="3" id="KW-0611">Plant defense</keyword>
<dbReference type="InterPro" id="IPR058192">
    <property type="entry name" value="WHD_ROQ1-like"/>
</dbReference>
<reference evidence="7" key="2">
    <citation type="submission" date="2019-10" db="EMBL/GenBank/DDBJ databases">
        <title>A de novo genome assembly of a pear dwarfing rootstock.</title>
        <authorList>
            <person name="Wang F."/>
            <person name="Wang J."/>
            <person name="Li S."/>
            <person name="Zhang Y."/>
            <person name="Fang M."/>
            <person name="Ma L."/>
            <person name="Zhao Y."/>
            <person name="Jiang S."/>
        </authorList>
    </citation>
    <scope>NUCLEOTIDE SEQUENCE [LARGE SCALE GENOMIC DNA]</scope>
</reference>
<dbReference type="OrthoDB" id="1645191at2759"/>
<dbReference type="InterPro" id="IPR000157">
    <property type="entry name" value="TIR_dom"/>
</dbReference>
<dbReference type="Gene3D" id="1.10.8.430">
    <property type="entry name" value="Helical domain of apoptotic protease-activating factors"/>
    <property type="match status" value="1"/>
</dbReference>
<dbReference type="InterPro" id="IPR027417">
    <property type="entry name" value="P-loop_NTPase"/>
</dbReference>
<evidence type="ECO:0000313" key="6">
    <source>
        <dbReference type="EMBL" id="KAB2599673.1"/>
    </source>
</evidence>
<dbReference type="SUPFAM" id="SSF52058">
    <property type="entry name" value="L domain-like"/>
    <property type="match status" value="1"/>
</dbReference>
<dbReference type="Gene3D" id="3.40.50.300">
    <property type="entry name" value="P-loop containing nucleotide triphosphate hydrolases"/>
    <property type="match status" value="1"/>
</dbReference>
<dbReference type="PRINTS" id="PR00364">
    <property type="entry name" value="DISEASERSIST"/>
</dbReference>
<keyword evidence="1" id="KW-0433">Leucine-rich repeat</keyword>
<dbReference type="GO" id="GO:0006952">
    <property type="term" value="P:defense response"/>
    <property type="evidence" value="ECO:0007669"/>
    <property type="project" value="InterPro"/>
</dbReference>
<dbReference type="Pfam" id="PF01582">
    <property type="entry name" value="TIR"/>
    <property type="match status" value="1"/>
</dbReference>
<evidence type="ECO:0000256" key="4">
    <source>
        <dbReference type="ARBA" id="ARBA00023027"/>
    </source>
</evidence>
<dbReference type="InterPro" id="IPR032675">
    <property type="entry name" value="LRR_dom_sf"/>
</dbReference>
<dbReference type="Pfam" id="PF23286">
    <property type="entry name" value="LRR_13"/>
    <property type="match status" value="1"/>
</dbReference>